<organism evidence="1 2">
    <name type="scientific">Bradyrhizobium brasilense</name>
    <dbReference type="NCBI Taxonomy" id="1419277"/>
    <lineage>
        <taxon>Bacteria</taxon>
        <taxon>Pseudomonadati</taxon>
        <taxon>Pseudomonadota</taxon>
        <taxon>Alphaproteobacteria</taxon>
        <taxon>Hyphomicrobiales</taxon>
        <taxon>Nitrobacteraceae</taxon>
        <taxon>Bradyrhizobium</taxon>
    </lineage>
</organism>
<proteinExistence type="predicted"/>
<evidence type="ECO:0000313" key="1">
    <source>
        <dbReference type="EMBL" id="SDD93442.1"/>
    </source>
</evidence>
<protein>
    <submittedName>
        <fullName evidence="1">Uncharacterized protein</fullName>
    </submittedName>
</protein>
<dbReference type="AlphaFoldDB" id="A0A1G6YT37"/>
<gene>
    <name evidence="1" type="ORF">SAMN05216337_101783</name>
</gene>
<sequence>MTDQEEQRRTRIISANDMHVITTQFLSAAQHIHVAMCRFPDDHAAQEELNAALHNVLIGAEQCRQLHESEKRRLATVLSEDEQR</sequence>
<dbReference type="RefSeq" id="WP_143029597.1">
    <property type="nucleotide sequence ID" value="NZ_FMZW01000017.1"/>
</dbReference>
<dbReference type="EMBL" id="FMZW01000017">
    <property type="protein sequence ID" value="SDD93442.1"/>
    <property type="molecule type" value="Genomic_DNA"/>
</dbReference>
<name>A0A1G6YT37_9BRAD</name>
<dbReference type="Proteomes" id="UP000199245">
    <property type="component" value="Unassembled WGS sequence"/>
</dbReference>
<evidence type="ECO:0000313" key="2">
    <source>
        <dbReference type="Proteomes" id="UP000199245"/>
    </source>
</evidence>
<reference evidence="1 2" key="1">
    <citation type="submission" date="2016-10" db="EMBL/GenBank/DDBJ databases">
        <authorList>
            <person name="de Groot N.N."/>
        </authorList>
    </citation>
    <scope>NUCLEOTIDE SEQUENCE [LARGE SCALE GENOMIC DNA]</scope>
    <source>
        <strain evidence="1 2">R5</strain>
    </source>
</reference>
<accession>A0A1G6YT37</accession>